<proteinExistence type="predicted"/>
<dbReference type="AlphaFoldDB" id="A0A0S4JQ85"/>
<dbReference type="GO" id="GO:0006412">
    <property type="term" value="P:translation"/>
    <property type="evidence" value="ECO:0007669"/>
    <property type="project" value="InterPro"/>
</dbReference>
<name>A0A0S4JQ85_BODSA</name>
<reference evidence="2" key="1">
    <citation type="submission" date="2015-09" db="EMBL/GenBank/DDBJ databases">
        <authorList>
            <consortium name="Pathogen Informatics"/>
        </authorList>
    </citation>
    <scope>NUCLEOTIDE SEQUENCE [LARGE SCALE GENOMIC DNA]</scope>
    <source>
        <strain evidence="2">Lake Konstanz</strain>
    </source>
</reference>
<organism evidence="1 2">
    <name type="scientific">Bodo saltans</name>
    <name type="common">Flagellated protozoan</name>
    <dbReference type="NCBI Taxonomy" id="75058"/>
    <lineage>
        <taxon>Eukaryota</taxon>
        <taxon>Discoba</taxon>
        <taxon>Euglenozoa</taxon>
        <taxon>Kinetoplastea</taxon>
        <taxon>Metakinetoplastina</taxon>
        <taxon>Eubodonida</taxon>
        <taxon>Bodonidae</taxon>
        <taxon>Bodo</taxon>
    </lineage>
</organism>
<dbReference type="PANTHER" id="PTHR10986">
    <property type="entry name" value="39S RIBOSOMAL PROTEIN L20"/>
    <property type="match status" value="1"/>
</dbReference>
<accession>A0A0S4JQ85</accession>
<gene>
    <name evidence="1" type="ORF">BSAL_32210</name>
</gene>
<protein>
    <submittedName>
        <fullName evidence="1">Uncharacterized protein</fullName>
    </submittedName>
</protein>
<dbReference type="GO" id="GO:0003735">
    <property type="term" value="F:structural constituent of ribosome"/>
    <property type="evidence" value="ECO:0007669"/>
    <property type="project" value="InterPro"/>
</dbReference>
<dbReference type="GO" id="GO:0005840">
    <property type="term" value="C:ribosome"/>
    <property type="evidence" value="ECO:0007669"/>
    <property type="project" value="InterPro"/>
</dbReference>
<sequence>MERKVGISQIAFMMRTQTKYRVELASYWRKTVVRKGIDSAAVEHGSGWGPLKNDLARQNILLLPSAQAQLARYEPLAFRAVMELCASRIAPLQPPTVKPVPEEAYAAQPSSIQSATPAATRELREKLNIILSKPSPAVAQHSLKTVDAWLDAWKQFEVIDQNKRLAYRK</sequence>
<evidence type="ECO:0000313" key="1">
    <source>
        <dbReference type="EMBL" id="CUG91462.1"/>
    </source>
</evidence>
<keyword evidence="2" id="KW-1185">Reference proteome</keyword>
<dbReference type="OMA" id="PMTAQVP"/>
<dbReference type="OrthoDB" id="243965at2759"/>
<dbReference type="GO" id="GO:0019843">
    <property type="term" value="F:rRNA binding"/>
    <property type="evidence" value="ECO:0007669"/>
    <property type="project" value="InterPro"/>
</dbReference>
<dbReference type="InterPro" id="IPR005813">
    <property type="entry name" value="Ribosomal_bL20"/>
</dbReference>
<dbReference type="VEuPathDB" id="TriTrypDB:BSAL_32210"/>
<evidence type="ECO:0000313" key="2">
    <source>
        <dbReference type="Proteomes" id="UP000051952"/>
    </source>
</evidence>
<dbReference type="Proteomes" id="UP000051952">
    <property type="component" value="Unassembled WGS sequence"/>
</dbReference>
<dbReference type="EMBL" id="CYKH01001928">
    <property type="protein sequence ID" value="CUG91462.1"/>
    <property type="molecule type" value="Genomic_DNA"/>
</dbReference>